<comment type="caution">
    <text evidence="7">The sequence shown here is derived from an EMBL/GenBank/DDBJ whole genome shotgun (WGS) entry which is preliminary data.</text>
</comment>
<dbReference type="GO" id="GO:0015920">
    <property type="term" value="P:lipopolysaccharide transport"/>
    <property type="evidence" value="ECO:0007669"/>
    <property type="project" value="TreeGrafter"/>
</dbReference>
<keyword evidence="4 6" id="KW-1133">Transmembrane helix</keyword>
<reference evidence="7" key="1">
    <citation type="journal article" date="2014" name="Front. Microbiol.">
        <title>High frequency of phylogenetically diverse reductive dehalogenase-homologous genes in deep subseafloor sedimentary metagenomes.</title>
        <authorList>
            <person name="Kawai M."/>
            <person name="Futagami T."/>
            <person name="Toyoda A."/>
            <person name="Takaki Y."/>
            <person name="Nishi S."/>
            <person name="Hori S."/>
            <person name="Arai W."/>
            <person name="Tsubouchi T."/>
            <person name="Morono Y."/>
            <person name="Uchiyama I."/>
            <person name="Ito T."/>
            <person name="Fujiyama A."/>
            <person name="Inagaki F."/>
            <person name="Takami H."/>
        </authorList>
    </citation>
    <scope>NUCLEOTIDE SEQUENCE</scope>
    <source>
        <strain evidence="7">Expedition CK06-06</strain>
    </source>
</reference>
<evidence type="ECO:0000256" key="3">
    <source>
        <dbReference type="ARBA" id="ARBA00022692"/>
    </source>
</evidence>
<dbReference type="InterPro" id="IPR005495">
    <property type="entry name" value="LptG/LptF_permease"/>
</dbReference>
<protein>
    <recommendedName>
        <fullName evidence="8">LptF/LptG family permease</fullName>
    </recommendedName>
</protein>
<feature type="non-terminal residue" evidence="7">
    <location>
        <position position="1"/>
    </location>
</feature>
<keyword evidence="5 6" id="KW-0472">Membrane</keyword>
<evidence type="ECO:0000313" key="7">
    <source>
        <dbReference type="EMBL" id="GAH14248.1"/>
    </source>
</evidence>
<accession>X1F097</accession>
<feature type="transmembrane region" description="Helical" evidence="6">
    <location>
        <begin position="42"/>
        <end position="62"/>
    </location>
</feature>
<gene>
    <name evidence="7" type="ORF">S01H4_63397</name>
</gene>
<keyword evidence="2" id="KW-1003">Cell membrane</keyword>
<evidence type="ECO:0008006" key="8">
    <source>
        <dbReference type="Google" id="ProtNLM"/>
    </source>
</evidence>
<dbReference type="EMBL" id="BART01038111">
    <property type="protein sequence ID" value="GAH14248.1"/>
    <property type="molecule type" value="Genomic_DNA"/>
</dbReference>
<feature type="transmembrane region" description="Helical" evidence="6">
    <location>
        <begin position="97"/>
        <end position="119"/>
    </location>
</feature>
<feature type="transmembrane region" description="Helical" evidence="6">
    <location>
        <begin position="69"/>
        <end position="91"/>
    </location>
</feature>
<dbReference type="PANTHER" id="PTHR33529">
    <property type="entry name" value="SLR0882 PROTEIN-RELATED"/>
    <property type="match status" value="1"/>
</dbReference>
<name>X1F097_9ZZZZ</name>
<sequence length="122" mass="13746">FRKYQIDPTLMSYRELKNYINKFRGIEDRMVRRLLVDLYCKVSFPFTSFIIILIGIPVALLIKAKRGLLLTLSLSMVIGFIYYATMAISAALGKAGFIPPLLSAWLGNIIFGTAGILILKKL</sequence>
<dbReference type="AlphaFoldDB" id="X1F097"/>
<organism evidence="7">
    <name type="scientific">marine sediment metagenome</name>
    <dbReference type="NCBI Taxonomy" id="412755"/>
    <lineage>
        <taxon>unclassified sequences</taxon>
        <taxon>metagenomes</taxon>
        <taxon>ecological metagenomes</taxon>
    </lineage>
</organism>
<evidence type="ECO:0000256" key="6">
    <source>
        <dbReference type="SAM" id="Phobius"/>
    </source>
</evidence>
<evidence type="ECO:0000256" key="4">
    <source>
        <dbReference type="ARBA" id="ARBA00022989"/>
    </source>
</evidence>
<evidence type="ECO:0000256" key="2">
    <source>
        <dbReference type="ARBA" id="ARBA00022475"/>
    </source>
</evidence>
<dbReference type="PANTHER" id="PTHR33529:SF6">
    <property type="entry name" value="YJGP_YJGQ FAMILY PERMEASE"/>
    <property type="match status" value="1"/>
</dbReference>
<dbReference type="Pfam" id="PF03739">
    <property type="entry name" value="LptF_LptG"/>
    <property type="match status" value="1"/>
</dbReference>
<comment type="subcellular location">
    <subcellularLocation>
        <location evidence="1">Cell membrane</location>
        <topology evidence="1">Multi-pass membrane protein</topology>
    </subcellularLocation>
</comment>
<evidence type="ECO:0000256" key="1">
    <source>
        <dbReference type="ARBA" id="ARBA00004651"/>
    </source>
</evidence>
<evidence type="ECO:0000256" key="5">
    <source>
        <dbReference type="ARBA" id="ARBA00023136"/>
    </source>
</evidence>
<keyword evidence="3 6" id="KW-0812">Transmembrane</keyword>
<proteinExistence type="predicted"/>
<dbReference type="GO" id="GO:0043190">
    <property type="term" value="C:ATP-binding cassette (ABC) transporter complex"/>
    <property type="evidence" value="ECO:0007669"/>
    <property type="project" value="TreeGrafter"/>
</dbReference>